<feature type="transmembrane region" description="Helical" evidence="6">
    <location>
        <begin position="102"/>
        <end position="128"/>
    </location>
</feature>
<dbReference type="EMBL" id="OV121135">
    <property type="protein sequence ID" value="CAH0554898.1"/>
    <property type="molecule type" value="Genomic_DNA"/>
</dbReference>
<gene>
    <name evidence="8" type="ORF">MELIAE_LOCUS6370</name>
</gene>
<organism evidence="8 9">
    <name type="scientific">Brassicogethes aeneus</name>
    <name type="common">Rape pollen beetle</name>
    <name type="synonym">Meligethes aeneus</name>
    <dbReference type="NCBI Taxonomy" id="1431903"/>
    <lineage>
        <taxon>Eukaryota</taxon>
        <taxon>Metazoa</taxon>
        <taxon>Ecdysozoa</taxon>
        <taxon>Arthropoda</taxon>
        <taxon>Hexapoda</taxon>
        <taxon>Insecta</taxon>
        <taxon>Pterygota</taxon>
        <taxon>Neoptera</taxon>
        <taxon>Endopterygota</taxon>
        <taxon>Coleoptera</taxon>
        <taxon>Polyphaga</taxon>
        <taxon>Cucujiformia</taxon>
        <taxon>Nitidulidae</taxon>
        <taxon>Meligethinae</taxon>
        <taxon>Brassicogethes</taxon>
    </lineage>
</organism>
<dbReference type="Proteomes" id="UP001154078">
    <property type="component" value="Chromosome 4"/>
</dbReference>
<comment type="subcellular location">
    <subcellularLocation>
        <location evidence="1">Membrane</location>
        <topology evidence="1">Multi-pass membrane protein</topology>
    </subcellularLocation>
</comment>
<accession>A0A9P0B3M2</accession>
<feature type="transmembrane region" description="Helical" evidence="6">
    <location>
        <begin position="140"/>
        <end position="161"/>
    </location>
</feature>
<sequence length="170" mass="18851">MMTETVVNVQEAPNNNAANKPHTSDQPLSWIRFNVDYFKTTPGLIKIAELILGILCMSLATPYLSGTHFFLFVATTSFIGTLIWVFIYLLGVREALTLPINWILTELVNTAICTIFYILAFIIQLAIWSGYSGHFKGINITAGVFGLFNALAYGFGAYLLYLEHKSNSAA</sequence>
<evidence type="ECO:0000256" key="1">
    <source>
        <dbReference type="ARBA" id="ARBA00004141"/>
    </source>
</evidence>
<evidence type="ECO:0000256" key="3">
    <source>
        <dbReference type="ARBA" id="ARBA00022989"/>
    </source>
</evidence>
<proteinExistence type="predicted"/>
<feature type="transmembrane region" description="Helical" evidence="6">
    <location>
        <begin position="43"/>
        <end position="63"/>
    </location>
</feature>
<evidence type="ECO:0000313" key="8">
    <source>
        <dbReference type="EMBL" id="CAH0554898.1"/>
    </source>
</evidence>
<dbReference type="PANTHER" id="PTHR22776:SF97">
    <property type="entry name" value="RE01453P"/>
    <property type="match status" value="1"/>
</dbReference>
<keyword evidence="3 6" id="KW-1133">Transmembrane helix</keyword>
<dbReference type="InterPro" id="IPR008253">
    <property type="entry name" value="Marvel"/>
</dbReference>
<dbReference type="Pfam" id="PF01284">
    <property type="entry name" value="MARVEL"/>
    <property type="match status" value="1"/>
</dbReference>
<keyword evidence="2 5" id="KW-0812">Transmembrane</keyword>
<keyword evidence="4 5" id="KW-0472">Membrane</keyword>
<dbReference type="GO" id="GO:0016020">
    <property type="term" value="C:membrane"/>
    <property type="evidence" value="ECO:0007669"/>
    <property type="project" value="UniProtKB-SubCell"/>
</dbReference>
<evidence type="ECO:0000256" key="5">
    <source>
        <dbReference type="PROSITE-ProRule" id="PRU00581"/>
    </source>
</evidence>
<dbReference type="OrthoDB" id="6258237at2759"/>
<keyword evidence="9" id="KW-1185">Reference proteome</keyword>
<protein>
    <recommendedName>
        <fullName evidence="7">MARVEL domain-containing protein</fullName>
    </recommendedName>
</protein>
<feature type="transmembrane region" description="Helical" evidence="6">
    <location>
        <begin position="69"/>
        <end position="90"/>
    </location>
</feature>
<name>A0A9P0B3M2_BRAAE</name>
<evidence type="ECO:0000256" key="4">
    <source>
        <dbReference type="ARBA" id="ARBA00023136"/>
    </source>
</evidence>
<evidence type="ECO:0000256" key="2">
    <source>
        <dbReference type="ARBA" id="ARBA00022692"/>
    </source>
</evidence>
<reference evidence="8" key="1">
    <citation type="submission" date="2021-12" db="EMBL/GenBank/DDBJ databases">
        <authorList>
            <person name="King R."/>
        </authorList>
    </citation>
    <scope>NUCLEOTIDE SEQUENCE</scope>
</reference>
<evidence type="ECO:0000259" key="7">
    <source>
        <dbReference type="PROSITE" id="PS51225"/>
    </source>
</evidence>
<dbReference type="AlphaFoldDB" id="A0A9P0B3M2"/>
<dbReference type="InterPro" id="IPR050578">
    <property type="entry name" value="MARVEL-CKLF_proteins"/>
</dbReference>
<dbReference type="PANTHER" id="PTHR22776">
    <property type="entry name" value="MARVEL-CONTAINING POTENTIAL LIPID RAFT-ASSOCIATED PROTEIN"/>
    <property type="match status" value="1"/>
</dbReference>
<feature type="domain" description="MARVEL" evidence="7">
    <location>
        <begin position="37"/>
        <end position="165"/>
    </location>
</feature>
<dbReference type="PROSITE" id="PS51225">
    <property type="entry name" value="MARVEL"/>
    <property type="match status" value="1"/>
</dbReference>
<evidence type="ECO:0000256" key="6">
    <source>
        <dbReference type="SAM" id="Phobius"/>
    </source>
</evidence>
<evidence type="ECO:0000313" key="9">
    <source>
        <dbReference type="Proteomes" id="UP001154078"/>
    </source>
</evidence>